<accession>A0A843YSV6</accession>
<evidence type="ECO:0000313" key="2">
    <source>
        <dbReference type="EMBL" id="MQR00588.1"/>
    </source>
</evidence>
<reference evidence="2 3" key="1">
    <citation type="submission" date="2019-10" db="EMBL/GenBank/DDBJ databases">
        <title>Glaciimonas soli sp. nov., a psychrophilic bacterium isolated from the forest soil of a high elevation mountain in Taiwan.</title>
        <authorList>
            <person name="Wang L.-T."/>
            <person name="Shieh W.Y."/>
        </authorList>
    </citation>
    <scope>NUCLEOTIDE SEQUENCE [LARGE SCALE GENOMIC DNA]</scope>
    <source>
        <strain evidence="2 3">GS1</strain>
    </source>
</reference>
<dbReference type="Proteomes" id="UP000451565">
    <property type="component" value="Unassembled WGS sequence"/>
</dbReference>
<dbReference type="AlphaFoldDB" id="A0A843YSV6"/>
<organism evidence="2 3">
    <name type="scientific">Glaciimonas soli</name>
    <dbReference type="NCBI Taxonomy" id="2590999"/>
    <lineage>
        <taxon>Bacteria</taxon>
        <taxon>Pseudomonadati</taxon>
        <taxon>Pseudomonadota</taxon>
        <taxon>Betaproteobacteria</taxon>
        <taxon>Burkholderiales</taxon>
        <taxon>Oxalobacteraceae</taxon>
        <taxon>Glaciimonas</taxon>
    </lineage>
</organism>
<comment type="caution">
    <text evidence="2">The sequence shown here is derived from an EMBL/GenBank/DDBJ whole genome shotgun (WGS) entry which is preliminary data.</text>
</comment>
<dbReference type="RefSeq" id="WP_153234172.1">
    <property type="nucleotide sequence ID" value="NZ_WINI01000003.1"/>
</dbReference>
<protein>
    <recommendedName>
        <fullName evidence="4">DUF485 domain-containing protein</fullName>
    </recommendedName>
</protein>
<evidence type="ECO:0000256" key="1">
    <source>
        <dbReference type="SAM" id="Phobius"/>
    </source>
</evidence>
<dbReference type="EMBL" id="WINI01000003">
    <property type="protein sequence ID" value="MQR00588.1"/>
    <property type="molecule type" value="Genomic_DNA"/>
</dbReference>
<keyword evidence="1" id="KW-1133">Transmembrane helix</keyword>
<name>A0A843YSV6_9BURK</name>
<keyword evidence="3" id="KW-1185">Reference proteome</keyword>
<dbReference type="OrthoDB" id="7041796at2"/>
<feature type="transmembrane region" description="Helical" evidence="1">
    <location>
        <begin position="48"/>
        <end position="73"/>
    </location>
</feature>
<feature type="transmembrane region" description="Helical" evidence="1">
    <location>
        <begin position="16"/>
        <end position="36"/>
    </location>
</feature>
<gene>
    <name evidence="2" type="ORF">GEV47_07815</name>
</gene>
<evidence type="ECO:0000313" key="3">
    <source>
        <dbReference type="Proteomes" id="UP000451565"/>
    </source>
</evidence>
<sequence>MKQQIIHISPLQTAKVFAILYFVISLPLIAIFSLQIMLSPESETPYPVFFFILLPFIYAIFGFIFTITGAWIYNRIARSFIGGLEYTTREVENNKE</sequence>
<evidence type="ECO:0008006" key="4">
    <source>
        <dbReference type="Google" id="ProtNLM"/>
    </source>
</evidence>
<keyword evidence="1" id="KW-0812">Transmembrane</keyword>
<proteinExistence type="predicted"/>
<keyword evidence="1" id="KW-0472">Membrane</keyword>